<feature type="region of interest" description="Disordered" evidence="1">
    <location>
        <begin position="128"/>
        <end position="153"/>
    </location>
</feature>
<protein>
    <submittedName>
        <fullName evidence="2">Uncharacterized protein</fullName>
    </submittedName>
</protein>
<dbReference type="EMBL" id="JAWDJX010000002">
    <property type="protein sequence ID" value="KAK3057977.1"/>
    <property type="molecule type" value="Genomic_DNA"/>
</dbReference>
<accession>A0AAJ0GI06</accession>
<reference evidence="2" key="1">
    <citation type="submission" date="2023-04" db="EMBL/GenBank/DDBJ databases">
        <title>Black Yeasts Isolated from many extreme environments.</title>
        <authorList>
            <person name="Coleine C."/>
            <person name="Stajich J.E."/>
            <person name="Selbmann L."/>
        </authorList>
    </citation>
    <scope>NUCLEOTIDE SEQUENCE</scope>
    <source>
        <strain evidence="2">CCFEE 5312</strain>
    </source>
</reference>
<gene>
    <name evidence="2" type="ORF">LTR09_001054</name>
</gene>
<evidence type="ECO:0000313" key="3">
    <source>
        <dbReference type="Proteomes" id="UP001271007"/>
    </source>
</evidence>
<organism evidence="2 3">
    <name type="scientific">Extremus antarcticus</name>
    <dbReference type="NCBI Taxonomy" id="702011"/>
    <lineage>
        <taxon>Eukaryota</taxon>
        <taxon>Fungi</taxon>
        <taxon>Dikarya</taxon>
        <taxon>Ascomycota</taxon>
        <taxon>Pezizomycotina</taxon>
        <taxon>Dothideomycetes</taxon>
        <taxon>Dothideomycetidae</taxon>
        <taxon>Mycosphaerellales</taxon>
        <taxon>Extremaceae</taxon>
        <taxon>Extremus</taxon>
    </lineage>
</organism>
<feature type="region of interest" description="Disordered" evidence="1">
    <location>
        <begin position="167"/>
        <end position="195"/>
    </location>
</feature>
<dbReference type="Proteomes" id="UP001271007">
    <property type="component" value="Unassembled WGS sequence"/>
</dbReference>
<evidence type="ECO:0000313" key="2">
    <source>
        <dbReference type="EMBL" id="KAK3057977.1"/>
    </source>
</evidence>
<evidence type="ECO:0000256" key="1">
    <source>
        <dbReference type="SAM" id="MobiDB-lite"/>
    </source>
</evidence>
<name>A0AAJ0GI06_9PEZI</name>
<sequence>MGETMSTQRKHLVCGEQHIEGWKQYQVDYDESLNNGHIESWISHLKTEFAAMSPETSVYKCFSSPAALAKYTTVDNAVAAFFDNIMMMFRADLGARGVLDEAWECFSCFCQNNCEHCYAQSEQGGPTLIPIPESRGTSTHGEMSPPDDEQLDLADGYKSRDAQAISGTIEDRSDLHHVNLGPPPSGGSEHPSTVMPVLEDSTGILNHPEASGHAEAVASTSGPDRVLQIATDTGTNEAVAAPDTVQPTLPLADTQLRKDHGVTPVAGPEVIDQGTDVDARSSVRTSDSHRASVSARPAMIPNPHSPIWYIRTTGNNGTYVLGQPGRLEGLYLLRYDLQGKSVRLMKKSRVQNRDAIVFYLPRTKNPTIRLPDRVREIESGTGFTITPWKNLRVRYNMLRAVGVIKQMVVYGPFSDAELAMYRQ</sequence>
<feature type="compositionally biased region" description="Basic and acidic residues" evidence="1">
    <location>
        <begin position="277"/>
        <end position="290"/>
    </location>
</feature>
<feature type="region of interest" description="Disordered" evidence="1">
    <location>
        <begin position="204"/>
        <end position="223"/>
    </location>
</feature>
<dbReference type="AlphaFoldDB" id="A0AAJ0GI06"/>
<proteinExistence type="predicted"/>
<comment type="caution">
    <text evidence="2">The sequence shown here is derived from an EMBL/GenBank/DDBJ whole genome shotgun (WGS) entry which is preliminary data.</text>
</comment>
<keyword evidence="3" id="KW-1185">Reference proteome</keyword>
<feature type="region of interest" description="Disordered" evidence="1">
    <location>
        <begin position="276"/>
        <end position="298"/>
    </location>
</feature>